<dbReference type="PROSITE" id="PS51257">
    <property type="entry name" value="PROKAR_LIPOPROTEIN"/>
    <property type="match status" value="1"/>
</dbReference>
<keyword evidence="7" id="KW-0449">Lipoprotein</keyword>
<evidence type="ECO:0000256" key="7">
    <source>
        <dbReference type="ARBA" id="ARBA00023288"/>
    </source>
</evidence>
<dbReference type="HOGENOM" id="CLU_051140_0_0_9"/>
<keyword evidence="12" id="KW-1185">Reference proteome</keyword>
<dbReference type="Proteomes" id="UP000001661">
    <property type="component" value="Chromosome"/>
</dbReference>
<evidence type="ECO:0000256" key="2">
    <source>
        <dbReference type="ARBA" id="ARBA00007886"/>
    </source>
</evidence>
<dbReference type="InterPro" id="IPR057336">
    <property type="entry name" value="GerAC_N"/>
</dbReference>
<evidence type="ECO:0000313" key="12">
    <source>
        <dbReference type="Proteomes" id="UP000001661"/>
    </source>
</evidence>
<dbReference type="OrthoDB" id="9816067at2"/>
<evidence type="ECO:0000256" key="5">
    <source>
        <dbReference type="ARBA" id="ARBA00023136"/>
    </source>
</evidence>
<evidence type="ECO:0000256" key="4">
    <source>
        <dbReference type="ARBA" id="ARBA00022729"/>
    </source>
</evidence>
<feature type="domain" description="Spore germination GerAC-like C-terminal" evidence="9">
    <location>
        <begin position="229"/>
        <end position="395"/>
    </location>
</feature>
<dbReference type="GO" id="GO:0009847">
    <property type="term" value="P:spore germination"/>
    <property type="evidence" value="ECO:0007669"/>
    <property type="project" value="InterPro"/>
</dbReference>
<organism evidence="11 12">
    <name type="scientific">Acetohalobium arabaticum (strain ATCC 49924 / DSM 5501 / Z-7288)</name>
    <dbReference type="NCBI Taxonomy" id="574087"/>
    <lineage>
        <taxon>Bacteria</taxon>
        <taxon>Bacillati</taxon>
        <taxon>Bacillota</taxon>
        <taxon>Clostridia</taxon>
        <taxon>Halanaerobiales</taxon>
        <taxon>Halobacteroidaceae</taxon>
        <taxon>Acetohalobium</taxon>
    </lineage>
</organism>
<reference evidence="11 12" key="1">
    <citation type="journal article" date="2010" name="Stand. Genomic Sci.">
        <title>Complete genome sequence of Acetohalobium arabaticum type strain (Z-7288).</title>
        <authorList>
            <person name="Sikorski J."/>
            <person name="Lapidus A."/>
            <person name="Chertkov O."/>
            <person name="Lucas S."/>
            <person name="Copeland A."/>
            <person name="Glavina Del Rio T."/>
            <person name="Nolan M."/>
            <person name="Tice H."/>
            <person name="Cheng J.F."/>
            <person name="Han C."/>
            <person name="Brambilla E."/>
            <person name="Pitluck S."/>
            <person name="Liolios K."/>
            <person name="Ivanova N."/>
            <person name="Mavromatis K."/>
            <person name="Mikhailova N."/>
            <person name="Pati A."/>
            <person name="Bruce D."/>
            <person name="Detter C."/>
            <person name="Tapia R."/>
            <person name="Goodwin L."/>
            <person name="Chen A."/>
            <person name="Palaniappan K."/>
            <person name="Land M."/>
            <person name="Hauser L."/>
            <person name="Chang Y.J."/>
            <person name="Jeffries C.D."/>
            <person name="Rohde M."/>
            <person name="Goker M."/>
            <person name="Spring S."/>
            <person name="Woyke T."/>
            <person name="Bristow J."/>
            <person name="Eisen J.A."/>
            <person name="Markowitz V."/>
            <person name="Hugenholtz P."/>
            <person name="Kyrpides N.C."/>
            <person name="Klenk H.P."/>
        </authorList>
    </citation>
    <scope>NUCLEOTIDE SEQUENCE [LARGE SCALE GENOMIC DNA]</scope>
    <source>
        <strain evidence="12">ATCC 49924 / DSM 5501 / Z-7288</strain>
    </source>
</reference>
<evidence type="ECO:0000256" key="6">
    <source>
        <dbReference type="ARBA" id="ARBA00023139"/>
    </source>
</evidence>
<dbReference type="NCBIfam" id="TIGR02887">
    <property type="entry name" value="spore_ger_x_C"/>
    <property type="match status" value="1"/>
</dbReference>
<dbReference type="STRING" id="574087.Acear_1546"/>
<evidence type="ECO:0000259" key="10">
    <source>
        <dbReference type="Pfam" id="PF25198"/>
    </source>
</evidence>
<feature type="region of interest" description="Disordered" evidence="8">
    <location>
        <begin position="58"/>
        <end position="80"/>
    </location>
</feature>
<name>D9QRB1_ACEAZ</name>
<dbReference type="InterPro" id="IPR038501">
    <property type="entry name" value="Spore_GerAC_C_sf"/>
</dbReference>
<keyword evidence="4" id="KW-0732">Signal</keyword>
<dbReference type="PANTHER" id="PTHR35789:SF1">
    <property type="entry name" value="SPORE GERMINATION PROTEIN B3"/>
    <property type="match status" value="1"/>
</dbReference>
<comment type="similarity">
    <text evidence="2">Belongs to the GerABKC lipoprotein family.</text>
</comment>
<proteinExistence type="inferred from homology"/>
<protein>
    <submittedName>
        <fullName evidence="11">Germination protein, Ger(X)C family</fullName>
    </submittedName>
</protein>
<keyword evidence="6" id="KW-0564">Palmitate</keyword>
<dbReference type="Gene3D" id="3.30.300.210">
    <property type="entry name" value="Nutrient germinant receptor protein C, domain 3"/>
    <property type="match status" value="1"/>
</dbReference>
<dbReference type="GO" id="GO:0016020">
    <property type="term" value="C:membrane"/>
    <property type="evidence" value="ECO:0007669"/>
    <property type="project" value="UniProtKB-SubCell"/>
</dbReference>
<dbReference type="AlphaFoldDB" id="D9QRB1"/>
<feature type="compositionally biased region" description="Gly residues" evidence="8">
    <location>
        <begin position="64"/>
        <end position="76"/>
    </location>
</feature>
<dbReference type="KEGG" id="aar:Acear_1546"/>
<dbReference type="PANTHER" id="PTHR35789">
    <property type="entry name" value="SPORE GERMINATION PROTEIN B3"/>
    <property type="match status" value="1"/>
</dbReference>
<dbReference type="InterPro" id="IPR046953">
    <property type="entry name" value="Spore_GerAC-like_C"/>
</dbReference>
<evidence type="ECO:0000259" key="9">
    <source>
        <dbReference type="Pfam" id="PF05504"/>
    </source>
</evidence>
<keyword evidence="5" id="KW-0472">Membrane</keyword>
<dbReference type="EMBL" id="CP002105">
    <property type="protein sequence ID" value="ADL13052.1"/>
    <property type="molecule type" value="Genomic_DNA"/>
</dbReference>
<gene>
    <name evidence="11" type="ordered locus">Acear_1546</name>
</gene>
<evidence type="ECO:0000256" key="1">
    <source>
        <dbReference type="ARBA" id="ARBA00004635"/>
    </source>
</evidence>
<dbReference type="Pfam" id="PF05504">
    <property type="entry name" value="Spore_GerAC"/>
    <property type="match status" value="1"/>
</dbReference>
<evidence type="ECO:0000256" key="8">
    <source>
        <dbReference type="SAM" id="MobiDB-lite"/>
    </source>
</evidence>
<dbReference type="InterPro" id="IPR008844">
    <property type="entry name" value="Spore_GerAC-like"/>
</dbReference>
<comment type="subcellular location">
    <subcellularLocation>
        <location evidence="1">Membrane</location>
        <topology evidence="1">Lipid-anchor</topology>
    </subcellularLocation>
</comment>
<evidence type="ECO:0000313" key="11">
    <source>
        <dbReference type="EMBL" id="ADL13052.1"/>
    </source>
</evidence>
<accession>D9QRB1</accession>
<keyword evidence="3" id="KW-0309">Germination</keyword>
<evidence type="ECO:0000256" key="3">
    <source>
        <dbReference type="ARBA" id="ARBA00022544"/>
    </source>
</evidence>
<dbReference type="Pfam" id="PF25198">
    <property type="entry name" value="Spore_GerAC_N"/>
    <property type="match status" value="1"/>
</dbReference>
<dbReference type="eggNOG" id="ENOG502Z9N7">
    <property type="taxonomic scope" value="Bacteria"/>
</dbReference>
<feature type="domain" description="Spore germination protein N-terminal" evidence="10">
    <location>
        <begin position="28"/>
        <end position="208"/>
    </location>
</feature>
<dbReference type="RefSeq" id="WP_013278497.1">
    <property type="nucleotide sequence ID" value="NC_014378.1"/>
</dbReference>
<sequence>MKPANLKKTVILLLILSLAITLSGCWSAREFDTLALVKGVGIDLAEKEDRIKFTIQMISPNPQQGGGQPGGGGGQAGQSSQFWTTSTTGYSIFEANRNLVKTIGRKPFYPHTEVYIIGEELARQGIKPYIDFFNRDPEIRRRAYIIIAKGEAEDILKAPHGVETVPILAVKQIIDGQSISGSIYSTNLREFTVSALSNTTDPVTAAVELRPGGPEEEGEENKDNLIYINGAAMFKGDKLVDWLTRKETRGLNWVQKPSEIIGPVLIKAPDEDKRIGIEVLKATSSVEPELEDGEFKMKVEITVEGNISEAQIRKYDITKVGNITHLDQRFAQVIKNEIINGLQKSQQYQADIFGFGETIRNKYPQEFKEKQDNWDQIYSKLPVTIEVKSNIRRPGMVKEGIGTYK</sequence>